<protein>
    <recommendedName>
        <fullName evidence="3">MobA protein</fullName>
    </recommendedName>
</protein>
<sequence length="112" mass="12067">MSRDVAALFATRPWQWGLRGDPHLWAALERHFAGVPVPDDAQALRTLIEAAFAELAGFPLDDPRREVFVQAYAHGGMSSGYVFLPFWRGTALPMLLAAAGFAPGPPPGADPP</sequence>
<evidence type="ECO:0000313" key="2">
    <source>
        <dbReference type="Proteomes" id="UP000029391"/>
    </source>
</evidence>
<evidence type="ECO:0000313" key="1">
    <source>
        <dbReference type="EMBL" id="KFN51365.1"/>
    </source>
</evidence>
<proteinExistence type="predicted"/>
<dbReference type="Proteomes" id="UP000029391">
    <property type="component" value="Unassembled WGS sequence"/>
</dbReference>
<accession>A0A091C3Y9</accession>
<organism evidence="1 2">
    <name type="scientific">Arenimonas composti TR7-09 = DSM 18010</name>
    <dbReference type="NCBI Taxonomy" id="1121013"/>
    <lineage>
        <taxon>Bacteria</taxon>
        <taxon>Pseudomonadati</taxon>
        <taxon>Pseudomonadota</taxon>
        <taxon>Gammaproteobacteria</taxon>
        <taxon>Lysobacterales</taxon>
        <taxon>Lysobacteraceae</taxon>
        <taxon>Arenimonas</taxon>
    </lineage>
</organism>
<reference evidence="1 2" key="1">
    <citation type="submission" date="2013-09" db="EMBL/GenBank/DDBJ databases">
        <title>Genome sequencing of Arenimonas composti.</title>
        <authorList>
            <person name="Chen F."/>
            <person name="Wang G."/>
        </authorList>
    </citation>
    <scope>NUCLEOTIDE SEQUENCE [LARGE SCALE GENOMIC DNA]</scope>
    <source>
        <strain evidence="1 2">TR7-09</strain>
    </source>
</reference>
<comment type="caution">
    <text evidence="1">The sequence shown here is derived from an EMBL/GenBank/DDBJ whole genome shotgun (WGS) entry which is preliminary data.</text>
</comment>
<dbReference type="eggNOG" id="COG2110">
    <property type="taxonomic scope" value="Bacteria"/>
</dbReference>
<dbReference type="EMBL" id="AWXU01000007">
    <property type="protein sequence ID" value="KFN51365.1"/>
    <property type="molecule type" value="Genomic_DNA"/>
</dbReference>
<dbReference type="RefSeq" id="WP_051239534.1">
    <property type="nucleotide sequence ID" value="NZ_AUFF01000002.1"/>
</dbReference>
<evidence type="ECO:0008006" key="3">
    <source>
        <dbReference type="Google" id="ProtNLM"/>
    </source>
</evidence>
<keyword evidence="2" id="KW-1185">Reference proteome</keyword>
<dbReference type="OrthoDB" id="9806181at2"/>
<gene>
    <name evidence="1" type="ORF">P873_03610</name>
</gene>
<dbReference type="AlphaFoldDB" id="A0A091C3Y9"/>
<name>A0A091C3Y9_9GAMM</name>
<dbReference type="STRING" id="1121013.GCA_000426365_01050"/>